<dbReference type="Proteomes" id="UP001594351">
    <property type="component" value="Unassembled WGS sequence"/>
</dbReference>
<dbReference type="EMBL" id="JBHPBY010000144">
    <property type="protein sequence ID" value="MFC1851025.1"/>
    <property type="molecule type" value="Genomic_DNA"/>
</dbReference>
<dbReference type="Pfam" id="PF13231">
    <property type="entry name" value="PMT_2"/>
    <property type="match status" value="1"/>
</dbReference>
<keyword evidence="3" id="KW-1133">Transmembrane helix</keyword>
<evidence type="ECO:0000259" key="4">
    <source>
        <dbReference type="Pfam" id="PF13231"/>
    </source>
</evidence>
<feature type="transmembrane region" description="Helical" evidence="3">
    <location>
        <begin position="119"/>
        <end position="136"/>
    </location>
</feature>
<keyword evidence="3" id="KW-0812">Transmembrane</keyword>
<feature type="transmembrane region" description="Helical" evidence="3">
    <location>
        <begin position="790"/>
        <end position="809"/>
    </location>
</feature>
<dbReference type="Pfam" id="PF01436">
    <property type="entry name" value="NHL"/>
    <property type="match status" value="3"/>
</dbReference>
<accession>A0ABV6YXV9</accession>
<feature type="transmembrane region" description="Helical" evidence="3">
    <location>
        <begin position="1026"/>
        <end position="1044"/>
    </location>
</feature>
<dbReference type="InterPro" id="IPR018746">
    <property type="entry name" value="DUF2298"/>
</dbReference>
<keyword evidence="1" id="KW-0677">Repeat</keyword>
<dbReference type="PANTHER" id="PTHR10790:SF51">
    <property type="entry name" value="TETRATRICOPEPTIDE REPEAT PROTEIN"/>
    <property type="match status" value="1"/>
</dbReference>
<dbReference type="SUPFAM" id="SSF101898">
    <property type="entry name" value="NHL repeat"/>
    <property type="match status" value="2"/>
</dbReference>
<feature type="transmembrane region" description="Helical" evidence="3">
    <location>
        <begin position="1050"/>
        <end position="1068"/>
    </location>
</feature>
<name>A0ABV6YXV9_UNCC1</name>
<feature type="transmembrane region" description="Helical" evidence="3">
    <location>
        <begin position="848"/>
        <end position="869"/>
    </location>
</feature>
<gene>
    <name evidence="5" type="ORF">ACFL27_12595</name>
</gene>
<feature type="transmembrane region" description="Helical" evidence="3">
    <location>
        <begin position="369"/>
        <end position="391"/>
    </location>
</feature>
<organism evidence="5 6">
    <name type="scientific">candidate division CSSED10-310 bacterium</name>
    <dbReference type="NCBI Taxonomy" id="2855610"/>
    <lineage>
        <taxon>Bacteria</taxon>
        <taxon>Bacteria division CSSED10-310</taxon>
    </lineage>
</organism>
<dbReference type="NCBIfam" id="TIGR03662">
    <property type="entry name" value="Chlor_Arch_YYY"/>
    <property type="match status" value="1"/>
</dbReference>
<feature type="transmembrane region" description="Helical" evidence="3">
    <location>
        <begin position="218"/>
        <end position="240"/>
    </location>
</feature>
<feature type="transmembrane region" description="Helical" evidence="3">
    <location>
        <begin position="1105"/>
        <end position="1123"/>
    </location>
</feature>
<feature type="transmembrane region" description="Helical" evidence="3">
    <location>
        <begin position="881"/>
        <end position="896"/>
    </location>
</feature>
<feature type="transmembrane region" description="Helical" evidence="3">
    <location>
        <begin position="286"/>
        <end position="305"/>
    </location>
</feature>
<dbReference type="SUPFAM" id="SSF50974">
    <property type="entry name" value="Nitrous oxide reductase, N-terminal domain"/>
    <property type="match status" value="1"/>
</dbReference>
<feature type="domain" description="Glycosyltransferase RgtA/B/C/D-like" evidence="4">
    <location>
        <begin position="95"/>
        <end position="228"/>
    </location>
</feature>
<feature type="transmembrane region" description="Helical" evidence="3">
    <location>
        <begin position="647"/>
        <end position="664"/>
    </location>
</feature>
<feature type="transmembrane region" description="Helical" evidence="3">
    <location>
        <begin position="177"/>
        <end position="206"/>
    </location>
</feature>
<feature type="repeat" description="NHL" evidence="2">
    <location>
        <begin position="1632"/>
        <end position="1675"/>
    </location>
</feature>
<dbReference type="InterPro" id="IPR038731">
    <property type="entry name" value="RgtA/B/C-like"/>
</dbReference>
<feature type="repeat" description="NHL" evidence="2">
    <location>
        <begin position="1766"/>
        <end position="1808"/>
    </location>
</feature>
<feature type="transmembrane region" description="Helical" evidence="3">
    <location>
        <begin position="94"/>
        <end position="113"/>
    </location>
</feature>
<evidence type="ECO:0000313" key="6">
    <source>
        <dbReference type="Proteomes" id="UP001594351"/>
    </source>
</evidence>
<feature type="transmembrane region" description="Helical" evidence="3">
    <location>
        <begin position="1075"/>
        <end position="1099"/>
    </location>
</feature>
<dbReference type="CDD" id="cd05819">
    <property type="entry name" value="NHL"/>
    <property type="match status" value="2"/>
</dbReference>
<dbReference type="PROSITE" id="PS51125">
    <property type="entry name" value="NHL"/>
    <property type="match status" value="4"/>
</dbReference>
<feature type="transmembrane region" description="Helical" evidence="3">
    <location>
        <begin position="622"/>
        <end position="641"/>
    </location>
</feature>
<protein>
    <submittedName>
        <fullName evidence="5">DUF2298 domain-containing protein</fullName>
    </submittedName>
</protein>
<evidence type="ECO:0000256" key="3">
    <source>
        <dbReference type="SAM" id="Phobius"/>
    </source>
</evidence>
<feature type="transmembrane region" description="Helical" evidence="3">
    <location>
        <begin position="680"/>
        <end position="701"/>
    </location>
</feature>
<feature type="repeat" description="NHL" evidence="2">
    <location>
        <begin position="1743"/>
        <end position="1762"/>
    </location>
</feature>
<proteinExistence type="predicted"/>
<evidence type="ECO:0000313" key="5">
    <source>
        <dbReference type="EMBL" id="MFC1851025.1"/>
    </source>
</evidence>
<evidence type="ECO:0000256" key="1">
    <source>
        <dbReference type="ARBA" id="ARBA00022737"/>
    </source>
</evidence>
<dbReference type="InterPro" id="IPR001258">
    <property type="entry name" value="NHL_repeat"/>
</dbReference>
<dbReference type="Gene3D" id="2.120.10.30">
    <property type="entry name" value="TolB, C-terminal domain"/>
    <property type="match status" value="3"/>
</dbReference>
<feature type="transmembrane region" description="Helical" evidence="3">
    <location>
        <begin position="902"/>
        <end position="921"/>
    </location>
</feature>
<dbReference type="PANTHER" id="PTHR10790">
    <property type="entry name" value="TPR-DOMAIN CONTAINING PROTEIN"/>
    <property type="match status" value="1"/>
</dbReference>
<sequence length="1904" mass="215834">MAGRMRRIISPHHGWLLIAILLLGAVLRIIGLFHGVHFHPDERSNIMHVMKLSFNDMNPHFFAYGSFPLYLLFFVKTLLGFFSKSLTSYDSLFLVGRVISAFLGIATIGTTYLIGTRMYNRQIGNLGALFLALAVLHIQYSHFYAVDILLTFMVSLIFLLLIGIFKVGETRNYIVTGLFFGVGLATKISIMPLLLTVVLAHLFRLIKAGNFRYFRAHYSLLVFFVVLAISFTLCQPYTFLDYEKFFHDVREQANMVSGKWQPPYTIQYEKTLAYVYPVVQMMKWSLGYPLVMAAILGLGLSILSVRRKWLSLETILLTWIIPYFIITGSFKAKFLRYMLPIFPFVCILAARFFDYLLRERAFFWRRVAGRVILSATIVYLICYSFAFITIYTRPHPYISASEWIYKHITPAETILVEHWDDTLPVSIPGSHRKPKIIVLPMYEKDRPGKVTTICEALEKGDYIVQATKRLYGSIGKVPERYPDSARYYQLLLNGKLGFQLVKTIQSYPSLLGYELVDDLADESFTVYDHPKVCIFKKVVALPLAELQNVLETPLSPTETVPLNDILQARTFGDEVYHPFDVDQSLQSTLLYYCFIELLSFFTLPFALALCRHKFALAYPLSKFFITVIPVYILWILTSAGIVAADDGSILLSVLLFLFLSYILADKKPNLWEQIQANRSLLLWWEILFGAAFFSFLLIRAFNPEIFWGEKPMDFSFLNTCYRTTGFPLQDPWFCGKNINYYFFGYLQAAFYGRLLNIPPAILYNLHMALVPALAFILCVAALYSLLSKKFLAFWGGFFIIFGSNLSALYQSLLTGRKISFGLWWDTSRVLPSPAIDEYPVWSFLFADLHAHVLSLPVALAIILFTIMLLKALSKQDGPSSLIHSLTLSFLLGIIAITNSWDFLTYVAFLAIGLLFSTIVDLRRFVHEDSFKSRLTIVSLPVLRFLYCLAIILFSFVWVIFHYQTYSGIGMKIGFVKSDFATLDSVLLHFGQFMILIILVIIYSSWKKLSERNNSDQAAGTHKFWRQVLLREGTVFIVLMTLYGFLRFSNLEAFGLGLMIALVASVFALSFKRGFALQIAGFAITVGGLIIVGAETYYVIDRMNTIFKFYYPAWLFLGLGCWVLTSSFMTQKEEVDLTTGRSETSASVIPAVPSLRHHYIFNLGASIVIIALLYGTAVGIATVVSVQRVSSLRPTLDGRKYMLLSAPGDYAATRWLNENIHGTPVIAEAHGPPYQTYTRVSMHTGLPTVVGWEHHTYQRGASRQDIRERKGDLNSLYTSSQEKVVADILAKYGLSFVYFGDLERRTYLPEDDEKLSHFIDLLRPVYTEGKTVIYQVVSASDQILAEPSITPRFGDRGLKHTAPELMNDWDMQQIFSVPGQFAAQAQFYGLAVDDENIYLSDAGNNKVFKLSGGGRFKGFLELQTALHYPTSLMIDESGKLWISDTGNNRIVGVFPTADEADNQLEIIAQGFDRPAGLTNSPDGNFYIADFGNDRIIKYVRAQQKIITISETIEKPLGIHYLPAGYLAVYSAESQKITILDLNREEAIPFSVGERLVFSTPEGYIGGYESDVFSFSNPETGNVMLFNTKGELIRHINCSMQNPRGIALSGDKCILICDSGANKVFSICPKAAKSMFAGGLGSQPGQFIEPRALAQDSQGNFYVVDTRNYRIQKFNSEGSYILQWGEQGQEYGQFNDPMGIAIDDEDIVYIADTWNQRIQVFDHLGHYLTQWEDHFYGPREIFHHDGQIYVADTGNHEIKVYDRSGRKIRSFGRKGSQKGELKEPIGIAVYNDNLYVADSANSRIQVFDDRGQWLQSIPVKAWGQPGQREHYLTVTPDGLIVTADTVGDKILFYDQNGKLVKILSQSRGQSFNKPRDIFYSRLDHHLYVVDTWNHSIKKVAVPKDLK</sequence>
<feature type="transmembrane region" description="Helical" evidence="3">
    <location>
        <begin position="761"/>
        <end position="783"/>
    </location>
</feature>
<comment type="caution">
    <text evidence="5">The sequence shown here is derived from an EMBL/GenBank/DDBJ whole genome shotgun (WGS) entry which is preliminary data.</text>
</comment>
<dbReference type="InterPro" id="IPR011045">
    <property type="entry name" value="N2O_reductase_N"/>
</dbReference>
<feature type="transmembrane region" description="Helical" evidence="3">
    <location>
        <begin position="312"/>
        <end position="331"/>
    </location>
</feature>
<feature type="transmembrane region" description="Helical" evidence="3">
    <location>
        <begin position="941"/>
        <end position="965"/>
    </location>
</feature>
<feature type="transmembrane region" description="Helical" evidence="3">
    <location>
        <begin position="143"/>
        <end position="165"/>
    </location>
</feature>
<keyword evidence="3" id="KW-0472">Membrane</keyword>
<feature type="transmembrane region" description="Helical" evidence="3">
    <location>
        <begin position="985"/>
        <end position="1005"/>
    </location>
</feature>
<feature type="transmembrane region" description="Helical" evidence="3">
    <location>
        <begin position="589"/>
        <end position="610"/>
    </location>
</feature>
<feature type="transmembrane region" description="Helical" evidence="3">
    <location>
        <begin position="59"/>
        <end position="82"/>
    </location>
</feature>
<dbReference type="Pfam" id="PF10060">
    <property type="entry name" value="DUF2298"/>
    <property type="match status" value="1"/>
</dbReference>
<evidence type="ECO:0000256" key="2">
    <source>
        <dbReference type="PROSITE-ProRule" id="PRU00504"/>
    </source>
</evidence>
<feature type="repeat" description="NHL" evidence="2">
    <location>
        <begin position="1686"/>
        <end position="1722"/>
    </location>
</feature>
<dbReference type="InterPro" id="IPR011042">
    <property type="entry name" value="6-blade_b-propeller_TolB-like"/>
</dbReference>
<feature type="transmembrane region" description="Helical" evidence="3">
    <location>
        <begin position="337"/>
        <end position="357"/>
    </location>
</feature>
<keyword evidence="6" id="KW-1185">Reference proteome</keyword>
<feature type="transmembrane region" description="Helical" evidence="3">
    <location>
        <begin position="1158"/>
        <end position="1183"/>
    </location>
</feature>
<reference evidence="5 6" key="1">
    <citation type="submission" date="2024-09" db="EMBL/GenBank/DDBJ databases">
        <title>Laminarin stimulates single cell rates of sulfate reduction while oxygen inhibits transcriptomic activity in coastal marine sediment.</title>
        <authorList>
            <person name="Lindsay M."/>
            <person name="Orcutt B."/>
            <person name="Emerson D."/>
            <person name="Stepanauskas R."/>
            <person name="D'Angelo T."/>
        </authorList>
    </citation>
    <scope>NUCLEOTIDE SEQUENCE [LARGE SCALE GENOMIC DNA]</scope>
    <source>
        <strain evidence="5">SAG AM-311-K15</strain>
    </source>
</reference>